<organism evidence="4">
    <name type="scientific">marine sediment metagenome</name>
    <dbReference type="NCBI Taxonomy" id="412755"/>
    <lineage>
        <taxon>unclassified sequences</taxon>
        <taxon>metagenomes</taxon>
        <taxon>ecological metagenomes</taxon>
    </lineage>
</organism>
<dbReference type="NCBIfam" id="TIGR00277">
    <property type="entry name" value="HDIG"/>
    <property type="match status" value="1"/>
</dbReference>
<accession>X1TZ18</accession>
<dbReference type="InterPro" id="IPR006674">
    <property type="entry name" value="HD_domain"/>
</dbReference>
<dbReference type="Gene3D" id="2.40.50.140">
    <property type="entry name" value="Nucleic acid-binding proteins"/>
    <property type="match status" value="1"/>
</dbReference>
<comment type="caution">
    <text evidence="4">The sequence shown here is derived from an EMBL/GenBank/DDBJ whole genome shotgun (WGS) entry which is preliminary data.</text>
</comment>
<dbReference type="Pfam" id="PF01966">
    <property type="entry name" value="HD"/>
    <property type="match status" value="1"/>
</dbReference>
<protein>
    <recommendedName>
        <fullName evidence="5">HD domain-containing protein</fullName>
    </recommendedName>
</protein>
<dbReference type="InterPro" id="IPR006675">
    <property type="entry name" value="HDIG_dom"/>
</dbReference>
<dbReference type="GO" id="GO:0016787">
    <property type="term" value="F:hydrolase activity"/>
    <property type="evidence" value="ECO:0007669"/>
    <property type="project" value="UniProtKB-KW"/>
</dbReference>
<feature type="domain" description="HD" evidence="3">
    <location>
        <begin position="173"/>
        <end position="241"/>
    </location>
</feature>
<dbReference type="CDD" id="cd04492">
    <property type="entry name" value="YhaM_OBF_like"/>
    <property type="match status" value="1"/>
</dbReference>
<evidence type="ECO:0000256" key="1">
    <source>
        <dbReference type="ARBA" id="ARBA00022801"/>
    </source>
</evidence>
<feature type="domain" description="OB" evidence="2">
    <location>
        <begin position="35"/>
        <end position="100"/>
    </location>
</feature>
<dbReference type="AlphaFoldDB" id="X1TZ18"/>
<keyword evidence="1" id="KW-0378">Hydrolase</keyword>
<proteinExistence type="predicted"/>
<feature type="non-terminal residue" evidence="4">
    <location>
        <position position="1"/>
    </location>
</feature>
<dbReference type="GO" id="GO:0003676">
    <property type="term" value="F:nucleic acid binding"/>
    <property type="evidence" value="ECO:0007669"/>
    <property type="project" value="InterPro"/>
</dbReference>
<evidence type="ECO:0000259" key="2">
    <source>
        <dbReference type="Pfam" id="PF01336"/>
    </source>
</evidence>
<dbReference type="SUPFAM" id="SSF109604">
    <property type="entry name" value="HD-domain/PDEase-like"/>
    <property type="match status" value="1"/>
</dbReference>
<dbReference type="EMBL" id="BARW01019221">
    <property type="protein sequence ID" value="GAI92820.1"/>
    <property type="molecule type" value="Genomic_DNA"/>
</dbReference>
<evidence type="ECO:0000313" key="4">
    <source>
        <dbReference type="EMBL" id="GAI92820.1"/>
    </source>
</evidence>
<dbReference type="SUPFAM" id="SSF50249">
    <property type="entry name" value="Nucleic acid-binding proteins"/>
    <property type="match status" value="1"/>
</dbReference>
<dbReference type="Gene3D" id="1.10.3210.10">
    <property type="entry name" value="Hypothetical protein af1432"/>
    <property type="match status" value="1"/>
</dbReference>
<dbReference type="GO" id="GO:0031125">
    <property type="term" value="P:rRNA 3'-end processing"/>
    <property type="evidence" value="ECO:0007669"/>
    <property type="project" value="TreeGrafter"/>
</dbReference>
<dbReference type="InterPro" id="IPR003607">
    <property type="entry name" value="HD/PDEase_dom"/>
</dbReference>
<dbReference type="Pfam" id="PF01336">
    <property type="entry name" value="tRNA_anti-codon"/>
    <property type="match status" value="1"/>
</dbReference>
<gene>
    <name evidence="4" type="ORF">S12H4_32743</name>
</gene>
<dbReference type="PANTHER" id="PTHR37294:SF1">
    <property type="entry name" value="3'-5' EXORIBONUCLEASE YHAM"/>
    <property type="match status" value="1"/>
</dbReference>
<dbReference type="CDD" id="cd00077">
    <property type="entry name" value="HDc"/>
    <property type="match status" value="1"/>
</dbReference>
<name>X1TZ18_9ZZZZ</name>
<dbReference type="InterPro" id="IPR004365">
    <property type="entry name" value="NA-bd_OB_tRNA"/>
</dbReference>
<evidence type="ECO:0008006" key="5">
    <source>
        <dbReference type="Google" id="ProtNLM"/>
    </source>
</evidence>
<reference evidence="4" key="1">
    <citation type="journal article" date="2014" name="Front. Microbiol.">
        <title>High frequency of phylogenetically diverse reductive dehalogenase-homologous genes in deep subseafloor sedimentary metagenomes.</title>
        <authorList>
            <person name="Kawai M."/>
            <person name="Futagami T."/>
            <person name="Toyoda A."/>
            <person name="Takaki Y."/>
            <person name="Nishi S."/>
            <person name="Hori S."/>
            <person name="Arai W."/>
            <person name="Tsubouchi T."/>
            <person name="Morono Y."/>
            <person name="Uchiyama I."/>
            <person name="Ito T."/>
            <person name="Fujiyama A."/>
            <person name="Inagaki F."/>
            <person name="Takami H."/>
        </authorList>
    </citation>
    <scope>NUCLEOTIDE SEQUENCE</scope>
    <source>
        <strain evidence="4">Expedition CK06-06</strain>
    </source>
</reference>
<sequence length="272" mass="30927">FKDITGMETSKKQFTSDLEAGAKADSIFMVAKKQVRKKKNGDDYCAVTLQDKEGSIEGVLWTEIYRSAGNFTEGDLVSVEGEVKEYKGSKQLVINSIKKIENKEDIEYSDYIKTSRRDIDEMFAGIKEYSARVKNPHLKKLIDLYFEDKEFVKDFKNATAAVRYHHAFKGGLLEHTLAVTEICDAISRVYHNLNYDLLISGAILHDIGKIREYKTAATTEVTDEGKLLGHITIGYGWVLEKIKQINDFPQDLKEQTSSYNTKPSWSKGIWLS</sequence>
<dbReference type="InterPro" id="IPR012340">
    <property type="entry name" value="NA-bd_OB-fold"/>
</dbReference>
<dbReference type="InterPro" id="IPR050798">
    <property type="entry name" value="YhaM_exoribonuc/phosphodiest"/>
</dbReference>
<evidence type="ECO:0000259" key="3">
    <source>
        <dbReference type="Pfam" id="PF01966"/>
    </source>
</evidence>
<dbReference type="PANTHER" id="PTHR37294">
    <property type="entry name" value="3'-5' EXORIBONUCLEASE YHAM"/>
    <property type="match status" value="1"/>
</dbReference>